<reference evidence="1 2" key="1">
    <citation type="submission" date="2024-06" db="EMBL/GenBank/DDBJ databases">
        <authorList>
            <person name="Pan Q."/>
            <person name="Wen M."/>
            <person name="Jouanno E."/>
            <person name="Zahm M."/>
            <person name="Klopp C."/>
            <person name="Cabau C."/>
            <person name="Louis A."/>
            <person name="Berthelot C."/>
            <person name="Parey E."/>
            <person name="Roest Crollius H."/>
            <person name="Montfort J."/>
            <person name="Robinson-Rechavi M."/>
            <person name="Bouchez O."/>
            <person name="Lampietro C."/>
            <person name="Lopez Roques C."/>
            <person name="Donnadieu C."/>
            <person name="Postlethwait J."/>
            <person name="Bobe J."/>
            <person name="Verreycken H."/>
            <person name="Guiguen Y."/>
        </authorList>
    </citation>
    <scope>NUCLEOTIDE SEQUENCE [LARGE SCALE GENOMIC DNA]</scope>
    <source>
        <strain evidence="1">Up_M1</strain>
        <tissue evidence="1">Testis</tissue>
    </source>
</reference>
<comment type="caution">
    <text evidence="1">The sequence shown here is derived from an EMBL/GenBank/DDBJ whole genome shotgun (WGS) entry which is preliminary data.</text>
</comment>
<evidence type="ECO:0000313" key="1">
    <source>
        <dbReference type="EMBL" id="KAL0966648.1"/>
    </source>
</evidence>
<dbReference type="AlphaFoldDB" id="A0ABD0WA88"/>
<protein>
    <submittedName>
        <fullName evidence="1">Uncharacterized protein</fullName>
    </submittedName>
</protein>
<dbReference type="Proteomes" id="UP001557470">
    <property type="component" value="Unassembled WGS sequence"/>
</dbReference>
<sequence length="100" mass="10967">MFLRRTNVVFLQTIDHFRDEDTSSTALSSTSYSTRKFPVTLSSLVSHNYFTSTGSNQTVTSACETGHPSISIPCSTPNQSFLQKKASIRAEGDHSSDAMN</sequence>
<proteinExistence type="predicted"/>
<organism evidence="1 2">
    <name type="scientific">Umbra pygmaea</name>
    <name type="common">Eastern mudminnow</name>
    <dbReference type="NCBI Taxonomy" id="75934"/>
    <lineage>
        <taxon>Eukaryota</taxon>
        <taxon>Metazoa</taxon>
        <taxon>Chordata</taxon>
        <taxon>Craniata</taxon>
        <taxon>Vertebrata</taxon>
        <taxon>Euteleostomi</taxon>
        <taxon>Actinopterygii</taxon>
        <taxon>Neopterygii</taxon>
        <taxon>Teleostei</taxon>
        <taxon>Protacanthopterygii</taxon>
        <taxon>Esociformes</taxon>
        <taxon>Umbridae</taxon>
        <taxon>Umbra</taxon>
    </lineage>
</organism>
<gene>
    <name evidence="1" type="ORF">UPYG_G00297850</name>
</gene>
<name>A0ABD0WA88_UMBPY</name>
<dbReference type="EMBL" id="JAGEUA010000009">
    <property type="protein sequence ID" value="KAL0966648.1"/>
    <property type="molecule type" value="Genomic_DNA"/>
</dbReference>
<accession>A0ABD0WA88</accession>
<evidence type="ECO:0000313" key="2">
    <source>
        <dbReference type="Proteomes" id="UP001557470"/>
    </source>
</evidence>
<keyword evidence="2" id="KW-1185">Reference proteome</keyword>